<reference evidence="1" key="1">
    <citation type="submission" date="2020-10" db="EMBL/GenBank/DDBJ databases">
        <authorList>
            <person name="Gilroy R."/>
        </authorList>
    </citation>
    <scope>NUCLEOTIDE SEQUENCE</scope>
    <source>
        <strain evidence="1">CHK184-20233</strain>
    </source>
</reference>
<proteinExistence type="predicted"/>
<protein>
    <recommendedName>
        <fullName evidence="3">Spore coat protein YsxE</fullName>
    </recommendedName>
</protein>
<dbReference type="AlphaFoldDB" id="A0A9D1DUZ4"/>
<sequence>MINKYTYLKDIKVIDYDKMRVLIKKKKKYDIDKIYKYLDDHNINNYLRPFKITDKDLYFNYLDKKDLDNDEVAKHLVYALADLQNKTTIYKEIDKDKLKEEYDTFNNKINYLEEYYFTMQDIIENKVYMSPSEYLFIRNVSIIYSALNYSKHLVESWYKIMKEKNRERYVYAHGKCELSHFITSDNDYFISLEKAHLERPPYDFIYFFKKNYDDTDMLSNFRLYQHRYHYKEEEYLYLLINITIPDKIDIYPSSLSKCIELNKFFDRLKVTSEFILKNEKDKKHYEKH</sequence>
<accession>A0A9D1DUZ4</accession>
<evidence type="ECO:0000313" key="1">
    <source>
        <dbReference type="EMBL" id="HIR59403.1"/>
    </source>
</evidence>
<dbReference type="Gene3D" id="3.90.1200.10">
    <property type="match status" value="1"/>
</dbReference>
<comment type="caution">
    <text evidence="1">The sequence shown here is derived from an EMBL/GenBank/DDBJ whole genome shotgun (WGS) entry which is preliminary data.</text>
</comment>
<reference evidence="1" key="2">
    <citation type="journal article" date="2021" name="PeerJ">
        <title>Extensive microbial diversity within the chicken gut microbiome revealed by metagenomics and culture.</title>
        <authorList>
            <person name="Gilroy R."/>
            <person name="Ravi A."/>
            <person name="Getino M."/>
            <person name="Pursley I."/>
            <person name="Horton D.L."/>
            <person name="Alikhan N.F."/>
            <person name="Baker D."/>
            <person name="Gharbi K."/>
            <person name="Hall N."/>
            <person name="Watson M."/>
            <person name="Adriaenssens E.M."/>
            <person name="Foster-Nyarko E."/>
            <person name="Jarju S."/>
            <person name="Secka A."/>
            <person name="Antonio M."/>
            <person name="Oren A."/>
            <person name="Chaudhuri R.R."/>
            <person name="La Ragione R."/>
            <person name="Hildebrand F."/>
            <person name="Pallen M.J."/>
        </authorList>
    </citation>
    <scope>NUCLEOTIDE SEQUENCE</scope>
    <source>
        <strain evidence="1">CHK184-20233</strain>
    </source>
</reference>
<evidence type="ECO:0008006" key="3">
    <source>
        <dbReference type="Google" id="ProtNLM"/>
    </source>
</evidence>
<organism evidence="1 2">
    <name type="scientific">Candidatus Onthousia excrementipullorum</name>
    <dbReference type="NCBI Taxonomy" id="2840884"/>
    <lineage>
        <taxon>Bacteria</taxon>
        <taxon>Bacillati</taxon>
        <taxon>Bacillota</taxon>
        <taxon>Bacilli</taxon>
        <taxon>Candidatus Onthousia</taxon>
    </lineage>
</organism>
<dbReference type="Proteomes" id="UP000824232">
    <property type="component" value="Unassembled WGS sequence"/>
</dbReference>
<evidence type="ECO:0000313" key="2">
    <source>
        <dbReference type="Proteomes" id="UP000824232"/>
    </source>
</evidence>
<gene>
    <name evidence="1" type="ORF">IAB38_05065</name>
</gene>
<dbReference type="EMBL" id="DVHC01000053">
    <property type="protein sequence ID" value="HIR59403.1"/>
    <property type="molecule type" value="Genomic_DNA"/>
</dbReference>
<name>A0A9D1DUZ4_9FIRM</name>